<dbReference type="AlphaFoldDB" id="A0A087UXN2"/>
<dbReference type="InterPro" id="IPR000210">
    <property type="entry name" value="BTB/POZ_dom"/>
</dbReference>
<keyword evidence="3" id="KW-1185">Reference proteome</keyword>
<feature type="non-terminal residue" evidence="2">
    <location>
        <position position="103"/>
    </location>
</feature>
<dbReference type="PANTHER" id="PTHR24413">
    <property type="entry name" value="SPECKLE-TYPE POZ PROTEIN"/>
    <property type="match status" value="1"/>
</dbReference>
<feature type="domain" description="BTB" evidence="1">
    <location>
        <begin position="2"/>
        <end position="78"/>
    </location>
</feature>
<dbReference type="OrthoDB" id="6020506at2759"/>
<dbReference type="Pfam" id="PF00651">
    <property type="entry name" value="BTB"/>
    <property type="match status" value="1"/>
</dbReference>
<organism evidence="2 3">
    <name type="scientific">Stegodyphus mimosarum</name>
    <name type="common">African social velvet spider</name>
    <dbReference type="NCBI Taxonomy" id="407821"/>
    <lineage>
        <taxon>Eukaryota</taxon>
        <taxon>Metazoa</taxon>
        <taxon>Ecdysozoa</taxon>
        <taxon>Arthropoda</taxon>
        <taxon>Chelicerata</taxon>
        <taxon>Arachnida</taxon>
        <taxon>Araneae</taxon>
        <taxon>Araneomorphae</taxon>
        <taxon>Entelegynae</taxon>
        <taxon>Eresoidea</taxon>
        <taxon>Eresidae</taxon>
        <taxon>Stegodyphus</taxon>
    </lineage>
</organism>
<dbReference type="SUPFAM" id="SSF54695">
    <property type="entry name" value="POZ domain"/>
    <property type="match status" value="1"/>
</dbReference>
<sequence length="103" mass="11512">MARCDVMAAMFRGDFRESSAKVVHFPGVTKCCFQQLLVYLYTDEIDDSVNPSNCLELLELANRLCLPRLVGLVEAQVIRELVKLSNAGVDATEHALRLLEPCQ</sequence>
<dbReference type="InterPro" id="IPR011333">
    <property type="entry name" value="SKP1/BTB/POZ_sf"/>
</dbReference>
<evidence type="ECO:0000313" key="3">
    <source>
        <dbReference type="Proteomes" id="UP000054359"/>
    </source>
</evidence>
<name>A0A087UXN2_STEMI</name>
<protein>
    <submittedName>
        <fullName evidence="2">Rho-related BTB domain-containing protein 1</fullName>
    </submittedName>
</protein>
<evidence type="ECO:0000313" key="2">
    <source>
        <dbReference type="EMBL" id="KFM82121.1"/>
    </source>
</evidence>
<proteinExistence type="predicted"/>
<dbReference type="Proteomes" id="UP000054359">
    <property type="component" value="Unassembled WGS sequence"/>
</dbReference>
<gene>
    <name evidence="2" type="ORF">X975_20554</name>
</gene>
<evidence type="ECO:0000259" key="1">
    <source>
        <dbReference type="Pfam" id="PF00651"/>
    </source>
</evidence>
<accession>A0A087UXN2</accession>
<dbReference type="EMBL" id="KK122169">
    <property type="protein sequence ID" value="KFM82121.1"/>
    <property type="molecule type" value="Genomic_DNA"/>
</dbReference>
<dbReference type="Gene3D" id="3.30.710.10">
    <property type="entry name" value="Potassium Channel Kv1.1, Chain A"/>
    <property type="match status" value="1"/>
</dbReference>
<reference evidence="2 3" key="1">
    <citation type="submission" date="2013-11" db="EMBL/GenBank/DDBJ databases">
        <title>Genome sequencing of Stegodyphus mimosarum.</title>
        <authorList>
            <person name="Bechsgaard J."/>
        </authorList>
    </citation>
    <scope>NUCLEOTIDE SEQUENCE [LARGE SCALE GENOMIC DNA]</scope>
</reference>
<dbReference type="STRING" id="407821.A0A087UXN2"/>